<reference evidence="2" key="1">
    <citation type="submission" date="2020-12" db="EMBL/GenBank/DDBJ databases">
        <title>Sanguibacter suaedae sp. nov., isolated from Suaeda aralocaspica.</title>
        <authorList>
            <person name="Ma Q."/>
        </authorList>
    </citation>
    <scope>NUCLEOTIDE SEQUENCE</scope>
    <source>
        <strain evidence="2">YZGR15</strain>
    </source>
</reference>
<protein>
    <submittedName>
        <fullName evidence="2">Phosphotransferase</fullName>
    </submittedName>
</protein>
<evidence type="ECO:0000259" key="1">
    <source>
        <dbReference type="Pfam" id="PF01636"/>
    </source>
</evidence>
<dbReference type="Proteomes" id="UP000602087">
    <property type="component" value="Unassembled WGS sequence"/>
</dbReference>
<evidence type="ECO:0000313" key="3">
    <source>
        <dbReference type="Proteomes" id="UP000602087"/>
    </source>
</evidence>
<dbReference type="InterPro" id="IPR011009">
    <property type="entry name" value="Kinase-like_dom_sf"/>
</dbReference>
<name>A0A934MBY7_9MICO</name>
<evidence type="ECO:0000313" key="2">
    <source>
        <dbReference type="EMBL" id="MBI9115826.1"/>
    </source>
</evidence>
<accession>A0A934MBY7</accession>
<gene>
    <name evidence="2" type="ORF">JAV76_12460</name>
</gene>
<keyword evidence="3" id="KW-1185">Reference proteome</keyword>
<proteinExistence type="predicted"/>
<dbReference type="InterPro" id="IPR002575">
    <property type="entry name" value="Aminoglycoside_PTrfase"/>
</dbReference>
<dbReference type="RefSeq" id="WP_198734397.1">
    <property type="nucleotide sequence ID" value="NZ_JAEINH010000011.1"/>
</dbReference>
<dbReference type="Gene3D" id="3.90.1200.10">
    <property type="match status" value="1"/>
</dbReference>
<dbReference type="EMBL" id="JAEINH010000011">
    <property type="protein sequence ID" value="MBI9115826.1"/>
    <property type="molecule type" value="Genomic_DNA"/>
</dbReference>
<organism evidence="2 3">
    <name type="scientific">Sanguibacter suaedae</name>
    <dbReference type="NCBI Taxonomy" id="2795737"/>
    <lineage>
        <taxon>Bacteria</taxon>
        <taxon>Bacillati</taxon>
        <taxon>Actinomycetota</taxon>
        <taxon>Actinomycetes</taxon>
        <taxon>Micrococcales</taxon>
        <taxon>Sanguibacteraceae</taxon>
        <taxon>Sanguibacter</taxon>
    </lineage>
</organism>
<dbReference type="Pfam" id="PF01636">
    <property type="entry name" value="APH"/>
    <property type="match status" value="1"/>
</dbReference>
<comment type="caution">
    <text evidence="2">The sequence shown here is derived from an EMBL/GenBank/DDBJ whole genome shotgun (WGS) entry which is preliminary data.</text>
</comment>
<dbReference type="SUPFAM" id="SSF56112">
    <property type="entry name" value="Protein kinase-like (PK-like)"/>
    <property type="match status" value="1"/>
</dbReference>
<sequence length="273" mass="28412">MTGTTWTDLARWAAARLGLPDDEPVSLGGATGQVFAHGRHVLRTGWSAVLDTELLAAGAASSVVPVPTVLDRVDDPGTGRSVVLQPLLPGSTAYVDESVGERRARRRGEACGHVHRALADLAAPAGLPVAAGLGPGTAPSGMAQSEAALPAPPGLLHLDLHPLNLLLGDDDEVVAVLDWTNTAAGPADLDRARTATVLHLDPEARLIADAPVWRAFVDGWTRVAGLDDVPPVALAWACRYMADDLAARYPAQAIAHLVTAHDRAADGVVALRR</sequence>
<feature type="domain" description="Aminoglycoside phosphotransferase" evidence="1">
    <location>
        <begin position="146"/>
        <end position="226"/>
    </location>
</feature>
<dbReference type="AlphaFoldDB" id="A0A934MBY7"/>